<evidence type="ECO:0000313" key="11">
    <source>
        <dbReference type="EMBL" id="ROO27175.1"/>
    </source>
</evidence>
<dbReference type="PANTHER" id="PTHR35011">
    <property type="entry name" value="2,3-DIKETO-L-GULONATE TRAP TRANSPORTER SMALL PERMEASE PROTEIN YIAM"/>
    <property type="match status" value="1"/>
</dbReference>
<evidence type="ECO:0000256" key="6">
    <source>
        <dbReference type="ARBA" id="ARBA00022989"/>
    </source>
</evidence>
<feature type="transmembrane region" description="Helical" evidence="9">
    <location>
        <begin position="90"/>
        <end position="110"/>
    </location>
</feature>
<dbReference type="PANTHER" id="PTHR35011:SF10">
    <property type="entry name" value="TRAP TRANSPORTER SMALL PERMEASE PROTEIN"/>
    <property type="match status" value="1"/>
</dbReference>
<feature type="transmembrane region" description="Helical" evidence="9">
    <location>
        <begin position="48"/>
        <end position="67"/>
    </location>
</feature>
<dbReference type="GO" id="GO:0022857">
    <property type="term" value="F:transmembrane transporter activity"/>
    <property type="evidence" value="ECO:0007669"/>
    <property type="project" value="UniProtKB-UniRule"/>
</dbReference>
<dbReference type="RefSeq" id="WP_123631150.1">
    <property type="nucleotide sequence ID" value="NZ_AYKH01000015.1"/>
</dbReference>
<gene>
    <name evidence="11" type="ORF">SAOR_09100</name>
</gene>
<evidence type="ECO:0000256" key="3">
    <source>
        <dbReference type="ARBA" id="ARBA00022475"/>
    </source>
</evidence>
<keyword evidence="6 9" id="KW-1133">Transmembrane helix</keyword>
<feature type="transmembrane region" description="Helical" evidence="9">
    <location>
        <begin position="130"/>
        <end position="152"/>
    </location>
</feature>
<dbReference type="Pfam" id="PF04290">
    <property type="entry name" value="DctQ"/>
    <property type="match status" value="1"/>
</dbReference>
<accession>A0A423PNI0</accession>
<evidence type="ECO:0000256" key="2">
    <source>
        <dbReference type="ARBA" id="ARBA00022448"/>
    </source>
</evidence>
<keyword evidence="7 9" id="KW-0472">Membrane</keyword>
<keyword evidence="4 9" id="KW-0997">Cell inner membrane</keyword>
<keyword evidence="2 9" id="KW-0813">Transport</keyword>
<evidence type="ECO:0000256" key="1">
    <source>
        <dbReference type="ARBA" id="ARBA00004429"/>
    </source>
</evidence>
<dbReference type="EMBL" id="AYKH01000015">
    <property type="protein sequence ID" value="ROO27175.1"/>
    <property type="molecule type" value="Genomic_DNA"/>
</dbReference>
<comment type="caution">
    <text evidence="11">The sequence shown here is derived from an EMBL/GenBank/DDBJ whole genome shotgun (WGS) entry which is preliminary data.</text>
</comment>
<evidence type="ECO:0000259" key="10">
    <source>
        <dbReference type="Pfam" id="PF04290"/>
    </source>
</evidence>
<evidence type="ECO:0000256" key="5">
    <source>
        <dbReference type="ARBA" id="ARBA00022692"/>
    </source>
</evidence>
<proteinExistence type="inferred from homology"/>
<dbReference type="AlphaFoldDB" id="A0A423PNI0"/>
<reference evidence="11 12" key="1">
    <citation type="submission" date="2013-10" db="EMBL/GenBank/DDBJ databases">
        <title>Salinisphaera orenii MK-B5 Genome Sequencing.</title>
        <authorList>
            <person name="Lai Q."/>
            <person name="Li C."/>
            <person name="Shao Z."/>
        </authorList>
    </citation>
    <scope>NUCLEOTIDE SEQUENCE [LARGE SCALE GENOMIC DNA]</scope>
    <source>
        <strain evidence="11 12">MK-B5</strain>
    </source>
</reference>
<comment type="similarity">
    <text evidence="8 9">Belongs to the TRAP transporter small permease family.</text>
</comment>
<dbReference type="Proteomes" id="UP000283993">
    <property type="component" value="Unassembled WGS sequence"/>
</dbReference>
<keyword evidence="3" id="KW-1003">Cell membrane</keyword>
<comment type="subunit">
    <text evidence="9">The complex comprises the extracytoplasmic solute receptor protein and the two transmembrane proteins.</text>
</comment>
<dbReference type="GO" id="GO:0015740">
    <property type="term" value="P:C4-dicarboxylate transport"/>
    <property type="evidence" value="ECO:0007669"/>
    <property type="project" value="TreeGrafter"/>
</dbReference>
<sequence>MKVLIRIHAGAERALFMLAAATLVVMMALVSADVAARYLLNAPLAFQFELTTNYLMVMVATIALPWCERRGAFIRLSVVGRLLGPRRRRVLHAAGALTAAAIIAAIAWYSGWRTVDKYQSGDAILGVIDWPVWVSLVWVPIGCGMLALRLLVRAATDIVEPESGEPDAETGASSEAHS</sequence>
<keyword evidence="12" id="KW-1185">Reference proteome</keyword>
<dbReference type="InterPro" id="IPR055348">
    <property type="entry name" value="DctQ"/>
</dbReference>
<evidence type="ECO:0000256" key="7">
    <source>
        <dbReference type="ARBA" id="ARBA00023136"/>
    </source>
</evidence>
<organism evidence="11 12">
    <name type="scientific">Salinisphaera orenii MK-B5</name>
    <dbReference type="NCBI Taxonomy" id="856730"/>
    <lineage>
        <taxon>Bacteria</taxon>
        <taxon>Pseudomonadati</taxon>
        <taxon>Pseudomonadota</taxon>
        <taxon>Gammaproteobacteria</taxon>
        <taxon>Salinisphaerales</taxon>
        <taxon>Salinisphaeraceae</taxon>
        <taxon>Salinisphaera</taxon>
    </lineage>
</organism>
<protein>
    <recommendedName>
        <fullName evidence="9">TRAP transporter small permease protein</fullName>
    </recommendedName>
</protein>
<evidence type="ECO:0000256" key="8">
    <source>
        <dbReference type="ARBA" id="ARBA00038436"/>
    </source>
</evidence>
<feature type="domain" description="Tripartite ATP-independent periplasmic transporters DctQ component" evidence="10">
    <location>
        <begin position="26"/>
        <end position="158"/>
    </location>
</feature>
<evidence type="ECO:0000313" key="12">
    <source>
        <dbReference type="Proteomes" id="UP000283993"/>
    </source>
</evidence>
<name>A0A423PNI0_9GAMM</name>
<evidence type="ECO:0000256" key="4">
    <source>
        <dbReference type="ARBA" id="ARBA00022519"/>
    </source>
</evidence>
<dbReference type="InterPro" id="IPR007387">
    <property type="entry name" value="TRAP_DctQ"/>
</dbReference>
<comment type="function">
    <text evidence="9">Part of the tripartite ATP-independent periplasmic (TRAP) transport system.</text>
</comment>
<keyword evidence="5 9" id="KW-0812">Transmembrane</keyword>
<comment type="caution">
    <text evidence="9">Lacks conserved residue(s) required for the propagation of feature annotation.</text>
</comment>
<comment type="subcellular location">
    <subcellularLocation>
        <location evidence="1 9">Cell inner membrane</location>
        <topology evidence="1 9">Multi-pass membrane protein</topology>
    </subcellularLocation>
</comment>
<dbReference type="GO" id="GO:0005886">
    <property type="term" value="C:plasma membrane"/>
    <property type="evidence" value="ECO:0007669"/>
    <property type="project" value="UniProtKB-SubCell"/>
</dbReference>
<evidence type="ECO:0000256" key="9">
    <source>
        <dbReference type="RuleBase" id="RU369079"/>
    </source>
</evidence>